<sequence length="493" mass="56323">MAEIRNILLIGNVGNGKSTLANVLTGTNEFEESTNRIHGNSEAKSKEFEHKRIKYRIIDTVGIGDSERTTEEILSKIRDKAEFINEGLNQILFVTNGRFNDLEVKAFGLLNKFIFDNQVADYTTIVCTNFPDFENEEACKEDLQTFRGKIANLSMPLASTATIYVDNPPIKGRYKSISEDSRKASRKVLLERLETCQEVYQPELLAKFIKMIDEFNLIIKDTNKAISNIYNHLDNNIKYLGEFITERENIVEMIENFKEKIKEYMKERYTTSTLSHAALLSGKALTISGIFFPPTLVPGVIISASGLLGVAGSESVAIAKENATYKLFEERLVKDKEKCETLEKSQAELKEYIEELKTIRPRFENSEYKKENIDSKKIEVISNVFNNFLGEEINIDVNLKNEKTEHSTGKKAGLAVLETICLVPPSLISIYFIYRANQEVKSRTSLDDMEKIIKNWGEEFKELEEKKGLLKNEYDKIMLCKEEMAKLLPESER</sequence>
<evidence type="ECO:0000259" key="4">
    <source>
        <dbReference type="Pfam" id="PF04548"/>
    </source>
</evidence>
<dbReference type="SUPFAM" id="SSF52540">
    <property type="entry name" value="P-loop containing nucleoside triphosphate hydrolases"/>
    <property type="match status" value="1"/>
</dbReference>
<evidence type="ECO:0000256" key="3">
    <source>
        <dbReference type="SAM" id="Coils"/>
    </source>
</evidence>
<keyword evidence="3" id="KW-0175">Coiled coil</keyword>
<gene>
    <name evidence="5" type="ORF">C1645_778757</name>
</gene>
<feature type="coiled-coil region" evidence="3">
    <location>
        <begin position="446"/>
        <end position="473"/>
    </location>
</feature>
<feature type="coiled-coil region" evidence="3">
    <location>
        <begin position="325"/>
        <end position="359"/>
    </location>
</feature>
<evidence type="ECO:0000313" key="5">
    <source>
        <dbReference type="EMBL" id="RIA86800.1"/>
    </source>
</evidence>
<dbReference type="PANTHER" id="PTHR10903">
    <property type="entry name" value="GTPASE, IMAP FAMILY MEMBER-RELATED"/>
    <property type="match status" value="1"/>
</dbReference>
<protein>
    <recommendedName>
        <fullName evidence="4">AIG1-type G domain-containing protein</fullName>
    </recommendedName>
</protein>
<feature type="domain" description="AIG1-type G" evidence="4">
    <location>
        <begin position="5"/>
        <end position="139"/>
    </location>
</feature>
<name>A0A397SKS5_9GLOM</name>
<reference evidence="5 6" key="1">
    <citation type="submission" date="2018-06" db="EMBL/GenBank/DDBJ databases">
        <title>Comparative genomics reveals the genomic features of Rhizophagus irregularis, R. cerebriforme, R. diaphanum and Gigaspora rosea, and their symbiotic lifestyle signature.</title>
        <authorList>
            <person name="Morin E."/>
            <person name="San Clemente H."/>
            <person name="Chen E.C.H."/>
            <person name="De La Providencia I."/>
            <person name="Hainaut M."/>
            <person name="Kuo A."/>
            <person name="Kohler A."/>
            <person name="Murat C."/>
            <person name="Tang N."/>
            <person name="Roy S."/>
            <person name="Loubradou J."/>
            <person name="Henrissat B."/>
            <person name="Grigoriev I.V."/>
            <person name="Corradi N."/>
            <person name="Roux C."/>
            <person name="Martin F.M."/>
        </authorList>
    </citation>
    <scope>NUCLEOTIDE SEQUENCE [LARGE SCALE GENOMIC DNA]</scope>
    <source>
        <strain evidence="5 6">DAOM 227022</strain>
    </source>
</reference>
<dbReference type="AlphaFoldDB" id="A0A397SKS5"/>
<evidence type="ECO:0000256" key="2">
    <source>
        <dbReference type="ARBA" id="ARBA00023134"/>
    </source>
</evidence>
<dbReference type="EMBL" id="QKYT01000343">
    <property type="protein sequence ID" value="RIA86800.1"/>
    <property type="molecule type" value="Genomic_DNA"/>
</dbReference>
<dbReference type="InterPro" id="IPR045058">
    <property type="entry name" value="GIMA/IAN/Toc"/>
</dbReference>
<accession>A0A397SKS5</accession>
<dbReference type="GO" id="GO:0005525">
    <property type="term" value="F:GTP binding"/>
    <property type="evidence" value="ECO:0007669"/>
    <property type="project" value="UniProtKB-KW"/>
</dbReference>
<keyword evidence="2" id="KW-0342">GTP-binding</keyword>
<evidence type="ECO:0000313" key="6">
    <source>
        <dbReference type="Proteomes" id="UP000265703"/>
    </source>
</evidence>
<proteinExistence type="predicted"/>
<keyword evidence="1" id="KW-0547">Nucleotide-binding</keyword>
<dbReference type="Pfam" id="PF04548">
    <property type="entry name" value="AIG1"/>
    <property type="match status" value="1"/>
</dbReference>
<keyword evidence="6" id="KW-1185">Reference proteome</keyword>
<dbReference type="PANTHER" id="PTHR10903:SF184">
    <property type="entry name" value="GTP-BINDING PROTEIN A"/>
    <property type="match status" value="1"/>
</dbReference>
<comment type="caution">
    <text evidence="5">The sequence shown here is derived from an EMBL/GenBank/DDBJ whole genome shotgun (WGS) entry which is preliminary data.</text>
</comment>
<dbReference type="InterPro" id="IPR027417">
    <property type="entry name" value="P-loop_NTPase"/>
</dbReference>
<dbReference type="Gene3D" id="3.40.50.300">
    <property type="entry name" value="P-loop containing nucleotide triphosphate hydrolases"/>
    <property type="match status" value="1"/>
</dbReference>
<dbReference type="OrthoDB" id="8954335at2759"/>
<dbReference type="Proteomes" id="UP000265703">
    <property type="component" value="Unassembled WGS sequence"/>
</dbReference>
<evidence type="ECO:0000256" key="1">
    <source>
        <dbReference type="ARBA" id="ARBA00022741"/>
    </source>
</evidence>
<dbReference type="InterPro" id="IPR006703">
    <property type="entry name" value="G_AIG1"/>
</dbReference>
<organism evidence="5 6">
    <name type="scientific">Glomus cerebriforme</name>
    <dbReference type="NCBI Taxonomy" id="658196"/>
    <lineage>
        <taxon>Eukaryota</taxon>
        <taxon>Fungi</taxon>
        <taxon>Fungi incertae sedis</taxon>
        <taxon>Mucoromycota</taxon>
        <taxon>Glomeromycotina</taxon>
        <taxon>Glomeromycetes</taxon>
        <taxon>Glomerales</taxon>
        <taxon>Glomeraceae</taxon>
        <taxon>Glomus</taxon>
    </lineage>
</organism>